<dbReference type="RefSeq" id="WP_048354630.1">
    <property type="nucleotide sequence ID" value="NZ_CP023481.1"/>
</dbReference>
<sequence>MTLEKTTRMNYLFDFYQSLLTSKQKSYMSLYYLDDFSLGEIAEEYHVSRQAVYDNIKRTEAMLEQYEEKLLLFKKFQERKKIFEELRQLTAGQPEASPLIDALEKLD</sequence>
<reference evidence="4" key="2">
    <citation type="submission" date="2015-10" db="EMBL/GenBank/DDBJ databases">
        <authorList>
            <person name="Gilbert D.G."/>
        </authorList>
    </citation>
    <scope>NUCLEOTIDE SEQUENCE</scope>
    <source>
        <strain evidence="4">GO-13</strain>
    </source>
</reference>
<accession>A0A0J6EI46</accession>
<keyword evidence="5" id="KW-0238">DNA-binding</keyword>
<comment type="function">
    <text evidence="2 3">Might take part in the signal recognition particle (SRP) pathway. This is inferred from the conservation of its genetic proximity to ftsY/ffh. May be a regulatory protein.</text>
</comment>
<evidence type="ECO:0000313" key="6">
    <source>
        <dbReference type="Proteomes" id="UP000036168"/>
    </source>
</evidence>
<dbReference type="InterPro" id="IPR013324">
    <property type="entry name" value="RNA_pol_sigma_r3/r4-like"/>
</dbReference>
<dbReference type="Proteomes" id="UP001341297">
    <property type="component" value="Unassembled WGS sequence"/>
</dbReference>
<comment type="similarity">
    <text evidence="1 3">Belongs to the UPF0122 family.</text>
</comment>
<dbReference type="NCBIfam" id="NF001070">
    <property type="entry name" value="PRK00118.1-6"/>
    <property type="match status" value="1"/>
</dbReference>
<dbReference type="PANTHER" id="PTHR40083:SF1">
    <property type="entry name" value="UPF0122 PROTEIN YLXM"/>
    <property type="match status" value="1"/>
</dbReference>
<name>A0A0J6EI46_9BACI</name>
<comment type="caution">
    <text evidence="4">The sequence shown here is derived from an EMBL/GenBank/DDBJ whole genome shotgun (WGS) entry which is preliminary data.</text>
</comment>
<dbReference type="OrthoDB" id="6392at2"/>
<gene>
    <name evidence="4" type="ORF">AB447_215800</name>
    <name evidence="5" type="ORF">P8828_10650</name>
</gene>
<dbReference type="GO" id="GO:0003677">
    <property type="term" value="F:DNA binding"/>
    <property type="evidence" value="ECO:0007669"/>
    <property type="project" value="UniProtKB-KW"/>
</dbReference>
<dbReference type="Gene3D" id="1.10.10.10">
    <property type="entry name" value="Winged helix-like DNA-binding domain superfamily/Winged helix DNA-binding domain"/>
    <property type="match status" value="1"/>
</dbReference>
<dbReference type="InterPro" id="IPR036388">
    <property type="entry name" value="WH-like_DNA-bd_sf"/>
</dbReference>
<proteinExistence type="inferred from homology"/>
<dbReference type="AlphaFoldDB" id="A0A0J6EI46"/>
<dbReference type="PATRIC" id="fig|1664069.3.peg.4989"/>
<accession>A0A0J6HA84</accession>
<organism evidence="4 6">
    <name type="scientific">Bacillus glycinifermentans</name>
    <dbReference type="NCBI Taxonomy" id="1664069"/>
    <lineage>
        <taxon>Bacteria</taxon>
        <taxon>Bacillati</taxon>
        <taxon>Bacillota</taxon>
        <taxon>Bacilli</taxon>
        <taxon>Bacillales</taxon>
        <taxon>Bacillaceae</taxon>
        <taxon>Bacillus</taxon>
    </lineage>
</organism>
<dbReference type="EMBL" id="LECW02000015">
    <property type="protein sequence ID" value="KRT93822.1"/>
    <property type="molecule type" value="Genomic_DNA"/>
</dbReference>
<dbReference type="EMBL" id="JARRTL010000009">
    <property type="protein sequence ID" value="MEC0485290.1"/>
    <property type="molecule type" value="Genomic_DNA"/>
</dbReference>
<evidence type="ECO:0000313" key="7">
    <source>
        <dbReference type="Proteomes" id="UP001341297"/>
    </source>
</evidence>
<dbReference type="NCBIfam" id="NF045758">
    <property type="entry name" value="YlxM"/>
    <property type="match status" value="1"/>
</dbReference>
<keyword evidence="7" id="KW-1185">Reference proteome</keyword>
<evidence type="ECO:0000256" key="1">
    <source>
        <dbReference type="ARBA" id="ARBA00008720"/>
    </source>
</evidence>
<reference evidence="4 6" key="1">
    <citation type="journal article" date="2015" name="Int. J. Syst. Evol. Microbiol.">
        <title>Bacillus glycinifermentans sp. nov., isolated from fermented soybean paste.</title>
        <authorList>
            <person name="Kim S.J."/>
            <person name="Dunlap C.A."/>
            <person name="Kwon S.W."/>
            <person name="Rooney A.P."/>
        </authorList>
    </citation>
    <scope>NUCLEOTIDE SEQUENCE [LARGE SCALE GENOMIC DNA]</scope>
    <source>
        <strain evidence="4 6">GO-13</strain>
    </source>
</reference>
<dbReference type="PANTHER" id="PTHR40083">
    <property type="entry name" value="UPF0122 PROTEIN CBO2450/CLC_2298"/>
    <property type="match status" value="1"/>
</dbReference>
<evidence type="ECO:0000256" key="2">
    <source>
        <dbReference type="ARBA" id="ARBA00024764"/>
    </source>
</evidence>
<dbReference type="SUPFAM" id="SSF88659">
    <property type="entry name" value="Sigma3 and sigma4 domains of RNA polymerase sigma factors"/>
    <property type="match status" value="1"/>
</dbReference>
<dbReference type="InterPro" id="IPR007394">
    <property type="entry name" value="UPF0122"/>
</dbReference>
<dbReference type="HAMAP" id="MF_00245">
    <property type="entry name" value="UPF0122"/>
    <property type="match status" value="1"/>
</dbReference>
<reference evidence="5 7" key="3">
    <citation type="submission" date="2023-03" db="EMBL/GenBank/DDBJ databases">
        <title>Agriculturally important microbes genome sequencing.</title>
        <authorList>
            <person name="Dunlap C."/>
        </authorList>
    </citation>
    <scope>NUCLEOTIDE SEQUENCE [LARGE SCALE GENOMIC DNA]</scope>
    <source>
        <strain evidence="5 7">CBP-3203</strain>
    </source>
</reference>
<evidence type="ECO:0000313" key="4">
    <source>
        <dbReference type="EMBL" id="KRT93822.1"/>
    </source>
</evidence>
<dbReference type="InterPro" id="IPR054831">
    <property type="entry name" value="UPF0122_fam_protein"/>
</dbReference>
<evidence type="ECO:0000256" key="3">
    <source>
        <dbReference type="HAMAP-Rule" id="MF_00245"/>
    </source>
</evidence>
<dbReference type="Pfam" id="PF04297">
    <property type="entry name" value="UPF0122"/>
    <property type="match status" value="1"/>
</dbReference>
<protein>
    <recommendedName>
        <fullName evidence="3">UPF0122 protein AB447_215800</fullName>
    </recommendedName>
</protein>
<evidence type="ECO:0000313" key="5">
    <source>
        <dbReference type="EMBL" id="MEC0485290.1"/>
    </source>
</evidence>
<dbReference type="Proteomes" id="UP000036168">
    <property type="component" value="Unassembled WGS sequence"/>
</dbReference>
<dbReference type="NCBIfam" id="NF001068">
    <property type="entry name" value="PRK00118.1-4"/>
    <property type="match status" value="1"/>
</dbReference>
<dbReference type="STRING" id="1664069.BGLY_1812"/>